<dbReference type="PROSITE" id="PS51502">
    <property type="entry name" value="S_R_A_B_BARREL"/>
    <property type="match status" value="1"/>
</dbReference>
<feature type="domain" description="Stress-response A/B barrel" evidence="1">
    <location>
        <begin position="2"/>
        <end position="98"/>
    </location>
</feature>
<dbReference type="RefSeq" id="WP_091396104.1">
    <property type="nucleotide sequence ID" value="NZ_BKAI01000006.1"/>
</dbReference>
<evidence type="ECO:0000313" key="2">
    <source>
        <dbReference type="EMBL" id="SDK00783.1"/>
    </source>
</evidence>
<dbReference type="InterPro" id="IPR013097">
    <property type="entry name" value="Dabb"/>
</dbReference>
<dbReference type="PANTHER" id="PTHR37832:SF1">
    <property type="entry name" value="STRESS-RESPONSE A_B BARREL DOMAIN-CONTAINING PROTEIN"/>
    <property type="match status" value="1"/>
</dbReference>
<evidence type="ECO:0000313" key="3">
    <source>
        <dbReference type="Proteomes" id="UP000199580"/>
    </source>
</evidence>
<name>A0A1G8YDQ6_9FLAO</name>
<accession>A0A1G8YDQ6</accession>
<organism evidence="2 3">
    <name type="scientific">Flavobacterium noncentrifugens</name>
    <dbReference type="NCBI Taxonomy" id="1128970"/>
    <lineage>
        <taxon>Bacteria</taxon>
        <taxon>Pseudomonadati</taxon>
        <taxon>Bacteroidota</taxon>
        <taxon>Flavobacteriia</taxon>
        <taxon>Flavobacteriales</taxon>
        <taxon>Flavobacteriaceae</taxon>
        <taxon>Flavobacterium</taxon>
    </lineage>
</organism>
<keyword evidence="3" id="KW-1185">Reference proteome</keyword>
<gene>
    <name evidence="2" type="ORF">SAMN04487935_2284</name>
</gene>
<dbReference type="EMBL" id="FNEZ01000003">
    <property type="protein sequence ID" value="SDK00783.1"/>
    <property type="molecule type" value="Genomic_DNA"/>
</dbReference>
<dbReference type="PANTHER" id="PTHR37832">
    <property type="entry name" value="BLL2683 PROTEIN"/>
    <property type="match status" value="1"/>
</dbReference>
<dbReference type="STRING" id="1128970.SAMN04487935_2284"/>
<dbReference type="InterPro" id="IPR011008">
    <property type="entry name" value="Dimeric_a/b-barrel"/>
</dbReference>
<dbReference type="SUPFAM" id="SSF54909">
    <property type="entry name" value="Dimeric alpha+beta barrel"/>
    <property type="match status" value="1"/>
</dbReference>
<dbReference type="SMART" id="SM00886">
    <property type="entry name" value="Dabb"/>
    <property type="match status" value="1"/>
</dbReference>
<dbReference type="Pfam" id="PF07876">
    <property type="entry name" value="Dabb"/>
    <property type="match status" value="1"/>
</dbReference>
<protein>
    <submittedName>
        <fullName evidence="2">Stress responsive A/B Barrel Domain</fullName>
    </submittedName>
</protein>
<dbReference type="Proteomes" id="UP000199580">
    <property type="component" value="Unassembled WGS sequence"/>
</dbReference>
<reference evidence="2 3" key="1">
    <citation type="submission" date="2016-10" db="EMBL/GenBank/DDBJ databases">
        <authorList>
            <person name="de Groot N.N."/>
        </authorList>
    </citation>
    <scope>NUCLEOTIDE SEQUENCE [LARGE SCALE GENOMIC DNA]</scope>
    <source>
        <strain evidence="2 3">CGMCC 1.10076</strain>
    </source>
</reference>
<proteinExistence type="predicted"/>
<dbReference type="Gene3D" id="3.30.70.100">
    <property type="match status" value="1"/>
</dbReference>
<evidence type="ECO:0000259" key="1">
    <source>
        <dbReference type="PROSITE" id="PS51502"/>
    </source>
</evidence>
<dbReference type="AlphaFoldDB" id="A0A1G8YDQ6"/>
<sequence length="100" mass="11605">MIHHVVMWKLKDSAEGKSKAENAQIIKQKLEDLGEVIPQIESIHVGINIENQYSNFDLILDSYFNSMDDLMAYQVHPKHNEIADFIGKVREERSCVDYEI</sequence>
<dbReference type="OrthoDB" id="9808130at2"/>